<dbReference type="PANTHER" id="PTHR42687:SF1">
    <property type="entry name" value="L-THREONINE 3-DEHYDROGENASE, MITOCHONDRIAL"/>
    <property type="match status" value="1"/>
</dbReference>
<organism evidence="3 4">
    <name type="scientific">Syntrophus aciditrophicus (strain SB)</name>
    <dbReference type="NCBI Taxonomy" id="56780"/>
    <lineage>
        <taxon>Bacteria</taxon>
        <taxon>Pseudomonadati</taxon>
        <taxon>Thermodesulfobacteriota</taxon>
        <taxon>Syntrophia</taxon>
        <taxon>Syntrophales</taxon>
        <taxon>Syntrophaceae</taxon>
        <taxon>Syntrophus</taxon>
    </lineage>
</organism>
<dbReference type="AlphaFoldDB" id="Q2LSD1"/>
<evidence type="ECO:0000259" key="2">
    <source>
        <dbReference type="Pfam" id="PF01370"/>
    </source>
</evidence>
<accession>Q2LSD1</accession>
<dbReference type="InterPro" id="IPR001509">
    <property type="entry name" value="Epimerase_deHydtase"/>
</dbReference>
<dbReference type="InterPro" id="IPR051225">
    <property type="entry name" value="NAD(P)_epim/dehydratase"/>
</dbReference>
<dbReference type="PANTHER" id="PTHR42687">
    <property type="entry name" value="L-THREONINE 3-DEHYDROGENASE"/>
    <property type="match status" value="1"/>
</dbReference>
<reference evidence="3 4" key="1">
    <citation type="journal article" date="2007" name="Proc. Natl. Acad. Sci. U.S.A.">
        <title>The genome of Syntrophus aciditrophicus: life at the thermodynamic limit of microbial growth.</title>
        <authorList>
            <person name="McInerney M.J."/>
            <person name="Rohlin L."/>
            <person name="Mouttaki H."/>
            <person name="Kim U."/>
            <person name="Krupp R.S."/>
            <person name="Rios-Hernandez L."/>
            <person name="Sieber J."/>
            <person name="Struchtemeyer C.G."/>
            <person name="Bhattacharyya A."/>
            <person name="Campbell J.W."/>
            <person name="Gunsalus R.P."/>
        </authorList>
    </citation>
    <scope>NUCLEOTIDE SEQUENCE [LARGE SCALE GENOMIC DNA]</scope>
    <source>
        <strain evidence="3 4">SB</strain>
    </source>
</reference>
<evidence type="ECO:0000313" key="3">
    <source>
        <dbReference type="EMBL" id="ABC76991.1"/>
    </source>
</evidence>
<dbReference type="GO" id="GO:0008743">
    <property type="term" value="F:L-threonine 3-dehydrogenase activity"/>
    <property type="evidence" value="ECO:0007669"/>
    <property type="project" value="UniProtKB-EC"/>
</dbReference>
<name>Q2LSD1_SYNAS</name>
<dbReference type="Pfam" id="PF01370">
    <property type="entry name" value="Epimerase"/>
    <property type="match status" value="1"/>
</dbReference>
<dbReference type="GO" id="GO:0006567">
    <property type="term" value="P:L-threonine catabolic process"/>
    <property type="evidence" value="ECO:0007669"/>
    <property type="project" value="TreeGrafter"/>
</dbReference>
<dbReference type="FunFam" id="3.40.50.720:FF:000077">
    <property type="entry name" value="L-threonine 3-dehydrogenase, mitochondrial"/>
    <property type="match status" value="1"/>
</dbReference>
<protein>
    <submittedName>
        <fullName evidence="3">L-threonine 3-dehydrogenase</fullName>
        <ecNumber evidence="3">1.1.1.103</ecNumber>
    </submittedName>
</protein>
<dbReference type="eggNOG" id="COG0451">
    <property type="taxonomic scope" value="Bacteria"/>
</dbReference>
<dbReference type="SUPFAM" id="SSF51735">
    <property type="entry name" value="NAD(P)-binding Rossmann-fold domains"/>
    <property type="match status" value="1"/>
</dbReference>
<dbReference type="EMBL" id="CP000252">
    <property type="protein sequence ID" value="ABC76991.1"/>
    <property type="molecule type" value="Genomic_DNA"/>
</dbReference>
<feature type="domain" description="NAD-dependent epimerase/dehydratase" evidence="2">
    <location>
        <begin position="25"/>
        <end position="249"/>
    </location>
</feature>
<dbReference type="STRING" id="56780.SYN_00564"/>
<keyword evidence="4" id="KW-1185">Reference proteome</keyword>
<evidence type="ECO:0000313" key="4">
    <source>
        <dbReference type="Proteomes" id="UP000001933"/>
    </source>
</evidence>
<dbReference type="HOGENOM" id="CLU_007383_19_1_7"/>
<comment type="similarity">
    <text evidence="1">Belongs to the NAD(P)-dependent epimerase/dehydratase family.</text>
</comment>
<dbReference type="InParanoid" id="Q2LSD1"/>
<sequence length="347" mass="38540">MMKTLSPDYQNRKTRSAWCCMIKRILVTGATGQIGSELALALRQAYGEAKVVAAGHRRRPDAELLESGPYCSFDVRDGETLQRIVQEYRIDTIFHLASLLSAAAEKNPQSAWEINMKGLTNVLETARISGCAVFFPSSIGAFGPGTPLENTPQLTIQRPATLYGITKLAGELLCDYYFHHFGVDARGLRFPGLISYKTPPGGGTTDYAVEIFTAALTEGRYTCFLRPDTRLDMMYMPDAIGAAMILMEADGQRLIHRNAYNVTAMNFTPEELAVQILRFVPGFDIRYDVDPIRQAIADSWPRHMDDSAARTEWGWQPRYDLAATTSEMIEHLAFKLGKAGEDRHGAG</sequence>
<gene>
    <name evidence="3" type="ORF">SYN_00564</name>
</gene>
<proteinExistence type="inferred from homology"/>
<evidence type="ECO:0000256" key="1">
    <source>
        <dbReference type="ARBA" id="ARBA00007637"/>
    </source>
</evidence>
<dbReference type="KEGG" id="sat:SYN_00564"/>
<dbReference type="Proteomes" id="UP000001933">
    <property type="component" value="Chromosome"/>
</dbReference>
<dbReference type="Gene3D" id="3.40.50.720">
    <property type="entry name" value="NAD(P)-binding Rossmann-like Domain"/>
    <property type="match status" value="1"/>
</dbReference>
<keyword evidence="3" id="KW-0560">Oxidoreductase</keyword>
<dbReference type="EC" id="1.1.1.103" evidence="3"/>
<dbReference type="InterPro" id="IPR036291">
    <property type="entry name" value="NAD(P)-bd_dom_sf"/>
</dbReference>